<proteinExistence type="inferred from homology"/>
<feature type="domain" description="Sulfotransferase" evidence="3">
    <location>
        <begin position="42"/>
        <end position="277"/>
    </location>
</feature>
<sequence>MSVVYIQDAAGKNITVQDVDGRLYPSFKPEVIRGVSSLKLRDDDVILCSFPKSGTHWSFEICRLLLNGRLDIDIIPKGYLFADAVPESELNEVNSPRIINTHVRFDRLPSDVKTKKPKIVYIRRNPKDVAVSFYHHTRKMEHYHYDGKFKDYLPLFIGGVAYGSWFDYVLEWETIIANNQELSILELTYEDLKEDPIREIRRVSDFLGVQRNEDFFEGIKDFCNFSTMKGRFKDKMEIKDGHNIFYRKGEVGDWKNWFTVAQNEWFDRIYEKTMTDSKLKFKYTLNQD</sequence>
<comment type="caution">
    <text evidence="4">The sequence shown here is derived from an EMBL/GenBank/DDBJ whole genome shotgun (WGS) entry which is preliminary data.</text>
</comment>
<dbReference type="PANTHER" id="PTHR11783">
    <property type="entry name" value="SULFOTRANSFERASE SULT"/>
    <property type="match status" value="1"/>
</dbReference>
<dbReference type="GO" id="GO:0008146">
    <property type="term" value="F:sulfotransferase activity"/>
    <property type="evidence" value="ECO:0007669"/>
    <property type="project" value="InterPro"/>
</dbReference>
<name>A0AAN8JKX2_PATCE</name>
<keyword evidence="2" id="KW-0808">Transferase</keyword>
<reference evidence="4 5" key="1">
    <citation type="submission" date="2024-01" db="EMBL/GenBank/DDBJ databases">
        <title>The genome of the rayed Mediterranean limpet Patella caerulea (Linnaeus, 1758).</title>
        <authorList>
            <person name="Anh-Thu Weber A."/>
            <person name="Halstead-Nussloch G."/>
        </authorList>
    </citation>
    <scope>NUCLEOTIDE SEQUENCE [LARGE SCALE GENOMIC DNA]</scope>
    <source>
        <strain evidence="4">AATW-2023a</strain>
        <tissue evidence="4">Whole specimen</tissue>
    </source>
</reference>
<dbReference type="InterPro" id="IPR000863">
    <property type="entry name" value="Sulfotransferase_dom"/>
</dbReference>
<evidence type="ECO:0000256" key="1">
    <source>
        <dbReference type="ARBA" id="ARBA00005771"/>
    </source>
</evidence>
<dbReference type="Proteomes" id="UP001347796">
    <property type="component" value="Unassembled WGS sequence"/>
</dbReference>
<dbReference type="Gene3D" id="3.40.50.300">
    <property type="entry name" value="P-loop containing nucleotide triphosphate hydrolases"/>
    <property type="match status" value="1"/>
</dbReference>
<evidence type="ECO:0000259" key="3">
    <source>
        <dbReference type="Pfam" id="PF00685"/>
    </source>
</evidence>
<dbReference type="EMBL" id="JAZGQO010000009">
    <property type="protein sequence ID" value="KAK6177903.1"/>
    <property type="molecule type" value="Genomic_DNA"/>
</dbReference>
<dbReference type="InterPro" id="IPR027417">
    <property type="entry name" value="P-loop_NTPase"/>
</dbReference>
<evidence type="ECO:0000256" key="2">
    <source>
        <dbReference type="ARBA" id="ARBA00022679"/>
    </source>
</evidence>
<protein>
    <recommendedName>
        <fullName evidence="3">Sulfotransferase domain-containing protein</fullName>
    </recommendedName>
</protein>
<accession>A0AAN8JKX2</accession>
<comment type="similarity">
    <text evidence="1">Belongs to the sulfotransferase 1 family.</text>
</comment>
<gene>
    <name evidence="4" type="ORF">SNE40_012775</name>
</gene>
<evidence type="ECO:0000313" key="5">
    <source>
        <dbReference type="Proteomes" id="UP001347796"/>
    </source>
</evidence>
<dbReference type="AlphaFoldDB" id="A0AAN8JKX2"/>
<dbReference type="Pfam" id="PF00685">
    <property type="entry name" value="Sulfotransfer_1"/>
    <property type="match status" value="1"/>
</dbReference>
<evidence type="ECO:0000313" key="4">
    <source>
        <dbReference type="EMBL" id="KAK6177903.1"/>
    </source>
</evidence>
<organism evidence="4 5">
    <name type="scientific">Patella caerulea</name>
    <name type="common">Rayed Mediterranean limpet</name>
    <dbReference type="NCBI Taxonomy" id="87958"/>
    <lineage>
        <taxon>Eukaryota</taxon>
        <taxon>Metazoa</taxon>
        <taxon>Spiralia</taxon>
        <taxon>Lophotrochozoa</taxon>
        <taxon>Mollusca</taxon>
        <taxon>Gastropoda</taxon>
        <taxon>Patellogastropoda</taxon>
        <taxon>Patelloidea</taxon>
        <taxon>Patellidae</taxon>
        <taxon>Patella</taxon>
    </lineage>
</organism>
<dbReference type="SUPFAM" id="SSF52540">
    <property type="entry name" value="P-loop containing nucleoside triphosphate hydrolases"/>
    <property type="match status" value="1"/>
</dbReference>
<keyword evidence="5" id="KW-1185">Reference proteome</keyword>